<feature type="domain" description="CCHC-type" evidence="3">
    <location>
        <begin position="80"/>
        <end position="94"/>
    </location>
</feature>
<dbReference type="CDD" id="cd00303">
    <property type="entry name" value="retropepsin_like"/>
    <property type="match status" value="1"/>
</dbReference>
<name>A0A7J6US38_THATH</name>
<dbReference type="EMBL" id="JABWDY010044498">
    <property type="protein sequence ID" value="KAF5175090.1"/>
    <property type="molecule type" value="Genomic_DNA"/>
</dbReference>
<dbReference type="InterPro" id="IPR001878">
    <property type="entry name" value="Znf_CCHC"/>
</dbReference>
<dbReference type="Pfam" id="PF00098">
    <property type="entry name" value="zf-CCHC"/>
    <property type="match status" value="1"/>
</dbReference>
<organism evidence="4 5">
    <name type="scientific">Thalictrum thalictroides</name>
    <name type="common">Rue-anemone</name>
    <name type="synonym">Anemone thalictroides</name>
    <dbReference type="NCBI Taxonomy" id="46969"/>
    <lineage>
        <taxon>Eukaryota</taxon>
        <taxon>Viridiplantae</taxon>
        <taxon>Streptophyta</taxon>
        <taxon>Embryophyta</taxon>
        <taxon>Tracheophyta</taxon>
        <taxon>Spermatophyta</taxon>
        <taxon>Magnoliopsida</taxon>
        <taxon>Ranunculales</taxon>
        <taxon>Ranunculaceae</taxon>
        <taxon>Thalictroideae</taxon>
        <taxon>Thalictrum</taxon>
    </lineage>
</organism>
<evidence type="ECO:0000259" key="3">
    <source>
        <dbReference type="PROSITE" id="PS50158"/>
    </source>
</evidence>
<evidence type="ECO:0000256" key="1">
    <source>
        <dbReference type="PROSITE-ProRule" id="PRU00047"/>
    </source>
</evidence>
<feature type="region of interest" description="Disordered" evidence="2">
    <location>
        <begin position="45"/>
        <end position="76"/>
    </location>
</feature>
<sequence>MIGEYCPYLSRRKGKGHRATEKKHCRMGEGDICEQFCYQQIEKPKPRRTIKRQEASTSAPPQRRQPRQAPPQRKGKRVVCYNCKKEGHLARDCKGKEVRAVSKETEPPSRSEAEECNCDEGACLCYDPDSEEEGVVAMASSRSPREVTRTPIDPRHFISMKDVEQISQTQLTYSQPFSKGELEVGSGSNFNCFHEALVPVQRREKTWRKVFAVDGGMTNANSRARNVKVHLTEEIREKFHFMIFLDMQYDVLLGLPFFRRIKELKIQEDGISGCLSKRYFHLLFCRPPGEESFSPAMKDNREIHTEIRFGSFSPINIKYNPVSGNVTKMVKVPSSAWYSPHLEPEGLQ</sequence>
<gene>
    <name evidence="4" type="ORF">FRX31_035323</name>
</gene>
<protein>
    <recommendedName>
        <fullName evidence="3">CCHC-type domain-containing protein</fullName>
    </recommendedName>
</protein>
<accession>A0A7J6US38</accession>
<keyword evidence="1" id="KW-0862">Zinc</keyword>
<dbReference type="SMART" id="SM00343">
    <property type="entry name" value="ZnF_C2HC"/>
    <property type="match status" value="1"/>
</dbReference>
<evidence type="ECO:0000256" key="2">
    <source>
        <dbReference type="SAM" id="MobiDB-lite"/>
    </source>
</evidence>
<evidence type="ECO:0000313" key="5">
    <source>
        <dbReference type="Proteomes" id="UP000554482"/>
    </source>
</evidence>
<keyword evidence="1" id="KW-0863">Zinc-finger</keyword>
<feature type="non-terminal residue" evidence="4">
    <location>
        <position position="1"/>
    </location>
</feature>
<keyword evidence="1" id="KW-0479">Metal-binding</keyword>
<dbReference type="AlphaFoldDB" id="A0A7J6US38"/>
<dbReference type="GO" id="GO:0003676">
    <property type="term" value="F:nucleic acid binding"/>
    <property type="evidence" value="ECO:0007669"/>
    <property type="project" value="InterPro"/>
</dbReference>
<dbReference type="Gene3D" id="4.10.60.10">
    <property type="entry name" value="Zinc finger, CCHC-type"/>
    <property type="match status" value="1"/>
</dbReference>
<dbReference type="Proteomes" id="UP000554482">
    <property type="component" value="Unassembled WGS sequence"/>
</dbReference>
<proteinExistence type="predicted"/>
<dbReference type="InterPro" id="IPR036875">
    <property type="entry name" value="Znf_CCHC_sf"/>
</dbReference>
<evidence type="ECO:0000313" key="4">
    <source>
        <dbReference type="EMBL" id="KAF5175090.1"/>
    </source>
</evidence>
<keyword evidence="5" id="KW-1185">Reference proteome</keyword>
<dbReference type="GO" id="GO:0008270">
    <property type="term" value="F:zinc ion binding"/>
    <property type="evidence" value="ECO:0007669"/>
    <property type="project" value="UniProtKB-KW"/>
</dbReference>
<dbReference type="SUPFAM" id="SSF57756">
    <property type="entry name" value="Retrovirus zinc finger-like domains"/>
    <property type="match status" value="1"/>
</dbReference>
<reference evidence="4 5" key="1">
    <citation type="submission" date="2020-06" db="EMBL/GenBank/DDBJ databases">
        <title>Transcriptomic and genomic resources for Thalictrum thalictroides and T. hernandezii: Facilitating candidate gene discovery in an emerging model plant lineage.</title>
        <authorList>
            <person name="Arias T."/>
            <person name="Riano-Pachon D.M."/>
            <person name="Di Stilio V.S."/>
        </authorList>
    </citation>
    <scope>NUCLEOTIDE SEQUENCE [LARGE SCALE GENOMIC DNA]</scope>
    <source>
        <strain evidence="5">cv. WT478/WT964</strain>
        <tissue evidence="4">Leaves</tissue>
    </source>
</reference>
<comment type="caution">
    <text evidence="4">The sequence shown here is derived from an EMBL/GenBank/DDBJ whole genome shotgun (WGS) entry which is preliminary data.</text>
</comment>
<dbReference type="PROSITE" id="PS50158">
    <property type="entry name" value="ZF_CCHC"/>
    <property type="match status" value="1"/>
</dbReference>